<name>A0A1D7VQF1_9ACTN</name>
<dbReference type="Pfam" id="PF01243">
    <property type="entry name" value="PNPOx_N"/>
    <property type="match status" value="1"/>
</dbReference>
<accession>A0A1D7VQF1</accession>
<evidence type="ECO:0000313" key="2">
    <source>
        <dbReference type="EMBL" id="AOP49000.1"/>
    </source>
</evidence>
<feature type="domain" description="Pyridoxamine 5'-phosphate oxidase N-terminal" evidence="1">
    <location>
        <begin position="21"/>
        <end position="132"/>
    </location>
</feature>
<keyword evidence="3" id="KW-1185">Reference proteome</keyword>
<reference evidence="2 3" key="1">
    <citation type="submission" date="2016-09" db="EMBL/GenBank/DDBJ databases">
        <title>Complete genome sequencing of Streptomyces lydicus 103 and metabolic pathways analysis of antibiotic biosynthesis.</title>
        <authorList>
            <person name="Jia N."/>
            <person name="Ding M.-Z."/>
            <person name="Gao F."/>
            <person name="Yuan Y.-J."/>
        </authorList>
    </citation>
    <scope>NUCLEOTIDE SEQUENCE [LARGE SCALE GENOMIC DNA]</scope>
    <source>
        <strain evidence="2 3">103</strain>
    </source>
</reference>
<organism evidence="2 3">
    <name type="scientific">Streptomyces lydicus</name>
    <dbReference type="NCBI Taxonomy" id="47763"/>
    <lineage>
        <taxon>Bacteria</taxon>
        <taxon>Bacillati</taxon>
        <taxon>Actinomycetota</taxon>
        <taxon>Actinomycetes</taxon>
        <taxon>Kitasatosporales</taxon>
        <taxon>Streptomycetaceae</taxon>
        <taxon>Streptomyces</taxon>
    </lineage>
</organism>
<dbReference type="AlphaFoldDB" id="A0A1D7VQF1"/>
<dbReference type="EMBL" id="CP017157">
    <property type="protein sequence ID" value="AOP49000.1"/>
    <property type="molecule type" value="Genomic_DNA"/>
</dbReference>
<dbReference type="InterPro" id="IPR011576">
    <property type="entry name" value="Pyridox_Oxase_N"/>
</dbReference>
<dbReference type="Gene3D" id="2.30.110.10">
    <property type="entry name" value="Electron Transport, Fmn-binding Protein, Chain A"/>
    <property type="match status" value="1"/>
</dbReference>
<evidence type="ECO:0000313" key="3">
    <source>
        <dbReference type="Proteomes" id="UP000094094"/>
    </source>
</evidence>
<dbReference type="KEGG" id="slc:SL103_24585"/>
<dbReference type="Proteomes" id="UP000094094">
    <property type="component" value="Chromosome"/>
</dbReference>
<dbReference type="InterPro" id="IPR012349">
    <property type="entry name" value="Split_barrel_FMN-bd"/>
</dbReference>
<gene>
    <name evidence="2" type="ORF">SL103_24585</name>
</gene>
<dbReference type="OrthoDB" id="3627463at2"/>
<proteinExistence type="predicted"/>
<protein>
    <submittedName>
        <fullName evidence="2">Pyridoxamine 5'-phosphate oxidase</fullName>
    </submittedName>
</protein>
<dbReference type="SUPFAM" id="SSF50475">
    <property type="entry name" value="FMN-binding split barrel"/>
    <property type="match status" value="1"/>
</dbReference>
<sequence length="151" mass="16955">MTVRPSARDAGQRKRDALERLRNDEDAWVSTASPEGAPYLMPLSFVWHDDRLVMATRKNNPTARNLAADGACWVALGPTRDVVLIESTAEVLASDALPDDTGAAFVAKLGWDPRGRAAWVFLSFRPRRVLAWREANELPERELMRDGVWRV</sequence>
<evidence type="ECO:0000259" key="1">
    <source>
        <dbReference type="Pfam" id="PF01243"/>
    </source>
</evidence>
<dbReference type="RefSeq" id="WP_069571117.1">
    <property type="nucleotide sequence ID" value="NZ_CP017157.1"/>
</dbReference>